<evidence type="ECO:0000256" key="2">
    <source>
        <dbReference type="SAM" id="Phobius"/>
    </source>
</evidence>
<protein>
    <recommendedName>
        <fullName evidence="3">NtA domain-containing protein</fullName>
    </recommendedName>
</protein>
<gene>
    <name evidence="4" type="ORF">CUNI_LOCUS13937</name>
</gene>
<keyword evidence="2" id="KW-0472">Membrane</keyword>
<accession>A0A8S3ZGF9</accession>
<feature type="domain" description="NtA" evidence="3">
    <location>
        <begin position="65"/>
        <end position="190"/>
    </location>
</feature>
<dbReference type="Proteomes" id="UP000678393">
    <property type="component" value="Unassembled WGS sequence"/>
</dbReference>
<evidence type="ECO:0000256" key="1">
    <source>
        <dbReference type="PROSITE-ProRule" id="PRU00443"/>
    </source>
</evidence>
<feature type="transmembrane region" description="Helical" evidence="2">
    <location>
        <begin position="34"/>
        <end position="53"/>
    </location>
</feature>
<evidence type="ECO:0000313" key="4">
    <source>
        <dbReference type="EMBL" id="CAG5128379.1"/>
    </source>
</evidence>
<proteinExistence type="predicted"/>
<dbReference type="PROSITE" id="PS51121">
    <property type="entry name" value="NTA"/>
    <property type="match status" value="1"/>
</dbReference>
<organism evidence="4 5">
    <name type="scientific">Candidula unifasciata</name>
    <dbReference type="NCBI Taxonomy" id="100452"/>
    <lineage>
        <taxon>Eukaryota</taxon>
        <taxon>Metazoa</taxon>
        <taxon>Spiralia</taxon>
        <taxon>Lophotrochozoa</taxon>
        <taxon>Mollusca</taxon>
        <taxon>Gastropoda</taxon>
        <taxon>Heterobranchia</taxon>
        <taxon>Euthyneura</taxon>
        <taxon>Panpulmonata</taxon>
        <taxon>Eupulmonata</taxon>
        <taxon>Stylommatophora</taxon>
        <taxon>Helicina</taxon>
        <taxon>Helicoidea</taxon>
        <taxon>Geomitridae</taxon>
        <taxon>Candidula</taxon>
    </lineage>
</organism>
<reference evidence="4" key="1">
    <citation type="submission" date="2021-04" db="EMBL/GenBank/DDBJ databases">
        <authorList>
            <consortium name="Molecular Ecology Group"/>
        </authorList>
    </citation>
    <scope>NUCLEOTIDE SEQUENCE</scope>
</reference>
<name>A0A8S3ZGF9_9EUPU</name>
<dbReference type="GO" id="GO:0005886">
    <property type="term" value="C:plasma membrane"/>
    <property type="evidence" value="ECO:0007669"/>
    <property type="project" value="GOC"/>
</dbReference>
<dbReference type="AlphaFoldDB" id="A0A8S3ZGF9"/>
<sequence>MTDKTMCRLSVTGIRPELGTLSQTKRYRKSTRTFLCAGIFCVTAFSCSVSLVSCSVSADARYSKCKDVALETAAKMANVVVSGRVQKLINDQIHSTDDKRVFKGEVEIKRIFKGDNVVNTIARLTPGLLRQYKTITVEGFGEPSICDSRVRERETKIFCLSVNADGELQLNSSVVALSLHNLDYVDAVIH</sequence>
<dbReference type="InterPro" id="IPR008993">
    <property type="entry name" value="TIMP-like_OB-fold"/>
</dbReference>
<dbReference type="OrthoDB" id="126772at2759"/>
<dbReference type="InterPro" id="IPR004850">
    <property type="entry name" value="NtA_dom"/>
</dbReference>
<comment type="caution">
    <text evidence="4">The sequence shown here is derived from an EMBL/GenBank/DDBJ whole genome shotgun (WGS) entry which is preliminary data.</text>
</comment>
<evidence type="ECO:0000259" key="3">
    <source>
        <dbReference type="PROSITE" id="PS51121"/>
    </source>
</evidence>
<keyword evidence="2" id="KW-1133">Transmembrane helix</keyword>
<keyword evidence="2" id="KW-0812">Transmembrane</keyword>
<feature type="non-terminal residue" evidence="4">
    <location>
        <position position="190"/>
    </location>
</feature>
<dbReference type="Gene3D" id="2.40.50.120">
    <property type="match status" value="1"/>
</dbReference>
<dbReference type="SUPFAM" id="SSF50242">
    <property type="entry name" value="TIMP-like"/>
    <property type="match status" value="1"/>
</dbReference>
<dbReference type="EMBL" id="CAJHNH020003035">
    <property type="protein sequence ID" value="CAG5128379.1"/>
    <property type="molecule type" value="Genomic_DNA"/>
</dbReference>
<dbReference type="GO" id="GO:0043236">
    <property type="term" value="F:laminin binding"/>
    <property type="evidence" value="ECO:0007669"/>
    <property type="project" value="InterPro"/>
</dbReference>
<keyword evidence="5" id="KW-1185">Reference proteome</keyword>
<evidence type="ECO:0000313" key="5">
    <source>
        <dbReference type="Proteomes" id="UP000678393"/>
    </source>
</evidence>
<comment type="caution">
    <text evidence="1">Lacks conserved residue(s) required for the propagation of feature annotation.</text>
</comment>
<dbReference type="Pfam" id="PF03146">
    <property type="entry name" value="NtA"/>
    <property type="match status" value="1"/>
</dbReference>
<dbReference type="GO" id="GO:0043113">
    <property type="term" value="P:receptor clustering"/>
    <property type="evidence" value="ECO:0007669"/>
    <property type="project" value="InterPro"/>
</dbReference>